<proteinExistence type="predicted"/>
<dbReference type="AlphaFoldDB" id="X0S498"/>
<name>X0S498_9ZZZZ</name>
<feature type="non-terminal residue" evidence="1">
    <location>
        <position position="55"/>
    </location>
</feature>
<protein>
    <recommendedName>
        <fullName evidence="2">BioF2-like acetyltransferase domain-containing protein</fullName>
    </recommendedName>
</protein>
<evidence type="ECO:0008006" key="2">
    <source>
        <dbReference type="Google" id="ProtNLM"/>
    </source>
</evidence>
<gene>
    <name evidence="1" type="ORF">S01H1_08358</name>
</gene>
<dbReference type="EMBL" id="BARS01004292">
    <property type="protein sequence ID" value="GAF75893.1"/>
    <property type="molecule type" value="Genomic_DNA"/>
</dbReference>
<organism evidence="1">
    <name type="scientific">marine sediment metagenome</name>
    <dbReference type="NCBI Taxonomy" id="412755"/>
    <lineage>
        <taxon>unclassified sequences</taxon>
        <taxon>metagenomes</taxon>
        <taxon>ecological metagenomes</taxon>
    </lineage>
</organism>
<evidence type="ECO:0000313" key="1">
    <source>
        <dbReference type="EMBL" id="GAF75893.1"/>
    </source>
</evidence>
<reference evidence="1" key="1">
    <citation type="journal article" date="2014" name="Front. Microbiol.">
        <title>High frequency of phylogenetically diverse reductive dehalogenase-homologous genes in deep subseafloor sedimentary metagenomes.</title>
        <authorList>
            <person name="Kawai M."/>
            <person name="Futagami T."/>
            <person name="Toyoda A."/>
            <person name="Takaki Y."/>
            <person name="Nishi S."/>
            <person name="Hori S."/>
            <person name="Arai W."/>
            <person name="Tsubouchi T."/>
            <person name="Morono Y."/>
            <person name="Uchiyama I."/>
            <person name="Ito T."/>
            <person name="Fujiyama A."/>
            <person name="Inagaki F."/>
            <person name="Takami H."/>
        </authorList>
    </citation>
    <scope>NUCLEOTIDE SEQUENCE</scope>
    <source>
        <strain evidence="1">Expedition CK06-06</strain>
    </source>
</reference>
<accession>X0S498</accession>
<sequence length="55" mass="6242">MAKMFEALCLEKNVDAIDFGFGDAQYKESFSDVSWMEASVYIFAPRLYPLVVNAL</sequence>
<comment type="caution">
    <text evidence="1">The sequence shown here is derived from an EMBL/GenBank/DDBJ whole genome shotgun (WGS) entry which is preliminary data.</text>
</comment>